<name>A0ABW0ZYA9_9ACTN</name>
<comment type="caution">
    <text evidence="2">The sequence shown here is derived from an EMBL/GenBank/DDBJ whole genome shotgun (WGS) entry which is preliminary data.</text>
</comment>
<accession>A0ABW0ZYA9</accession>
<sequence>MTSDKRIIGAALRAERKAQGLVVSDLAARFREVAPPHVRLPDREHVETTIRGHERGAHSVSERYKLLYCLALGKPEEELFPSTPQAPSAAGTVDQSPTPGQGDDDVKRRAALQLLAAIGTGASVPPGVLEELLSGVDHVLGRTADVEEWEQTVRDYGHQIYRRPFDALIPDLIADIVAVGELLKKGRPPREQAGLLRVSAGLTGVLAETLCNVGEDRAARRTWSTARRAADASGDRELRVWVRGRAAQHVSWAGNSHHAVMTMVDDAAHIANGTPFSGLARGYAAGAYQAASQGDNVTAHKSLDMLKRTFEQLPRSSSEPTVLDFQESQLLWSEAYVRTISGDRRAVTAVENARALYPSTARVPITNLDLMRAIDLVKSGEVREGLDLAVTSLTDRPRPVLATRQLVGQVLSTLPEPARTLPAARDLRALSVGA</sequence>
<organism evidence="2 3">
    <name type="scientific">Actinomadura rugatobispora</name>
    <dbReference type="NCBI Taxonomy" id="1994"/>
    <lineage>
        <taxon>Bacteria</taxon>
        <taxon>Bacillati</taxon>
        <taxon>Actinomycetota</taxon>
        <taxon>Actinomycetes</taxon>
        <taxon>Streptosporangiales</taxon>
        <taxon>Thermomonosporaceae</taxon>
        <taxon>Actinomadura</taxon>
    </lineage>
</organism>
<gene>
    <name evidence="2" type="ORF">ACFPZN_17220</name>
</gene>
<evidence type="ECO:0000256" key="1">
    <source>
        <dbReference type="SAM" id="MobiDB-lite"/>
    </source>
</evidence>
<feature type="region of interest" description="Disordered" evidence="1">
    <location>
        <begin position="79"/>
        <end position="105"/>
    </location>
</feature>
<proteinExistence type="predicted"/>
<dbReference type="Proteomes" id="UP001596074">
    <property type="component" value="Unassembled WGS sequence"/>
</dbReference>
<dbReference type="RefSeq" id="WP_378282990.1">
    <property type="nucleotide sequence ID" value="NZ_JBHSON010000021.1"/>
</dbReference>
<evidence type="ECO:0000313" key="2">
    <source>
        <dbReference type="EMBL" id="MFC5747372.1"/>
    </source>
</evidence>
<keyword evidence="3" id="KW-1185">Reference proteome</keyword>
<reference evidence="3" key="1">
    <citation type="journal article" date="2019" name="Int. J. Syst. Evol. Microbiol.">
        <title>The Global Catalogue of Microorganisms (GCM) 10K type strain sequencing project: providing services to taxonomists for standard genome sequencing and annotation.</title>
        <authorList>
            <consortium name="The Broad Institute Genomics Platform"/>
            <consortium name="The Broad Institute Genome Sequencing Center for Infectious Disease"/>
            <person name="Wu L."/>
            <person name="Ma J."/>
        </authorList>
    </citation>
    <scope>NUCLEOTIDE SEQUENCE [LARGE SCALE GENOMIC DNA]</scope>
    <source>
        <strain evidence="3">KCTC 42087</strain>
    </source>
</reference>
<evidence type="ECO:0000313" key="3">
    <source>
        <dbReference type="Proteomes" id="UP001596074"/>
    </source>
</evidence>
<dbReference type="EMBL" id="JBHSON010000021">
    <property type="protein sequence ID" value="MFC5747372.1"/>
    <property type="molecule type" value="Genomic_DNA"/>
</dbReference>
<protein>
    <submittedName>
        <fullName evidence="2">XRE family transcriptional regulator</fullName>
    </submittedName>
</protein>